<dbReference type="PANTHER" id="PTHR42733:SF12">
    <property type="entry name" value="PROTEINASE"/>
    <property type="match status" value="1"/>
</dbReference>
<dbReference type="PANTHER" id="PTHR42733">
    <property type="entry name" value="DJ-1 PROTEIN"/>
    <property type="match status" value="1"/>
</dbReference>
<protein>
    <submittedName>
        <fullName evidence="3">Type 1 glutamine amidotransferase</fullName>
    </submittedName>
</protein>
<keyword evidence="3" id="KW-0808">Transferase</keyword>
<dbReference type="Proteomes" id="UP000320314">
    <property type="component" value="Unassembled WGS sequence"/>
</dbReference>
<dbReference type="PROSITE" id="PS51276">
    <property type="entry name" value="PEPTIDASE_C56_PFPI"/>
    <property type="match status" value="1"/>
</dbReference>
<reference evidence="3 4" key="1">
    <citation type="submission" date="2019-06" db="EMBL/GenBank/DDBJ databases">
        <authorList>
            <person name="Li M."/>
        </authorList>
    </citation>
    <scope>NUCLEOTIDE SEQUENCE [LARGE SCALE GENOMIC DNA]</scope>
    <source>
        <strain evidence="3 4">BGMRC6574</strain>
    </source>
</reference>
<keyword evidence="4" id="KW-1185">Reference proteome</keyword>
<dbReference type="EMBL" id="VHLH01000030">
    <property type="protein sequence ID" value="TPW26439.1"/>
    <property type="molecule type" value="Genomic_DNA"/>
</dbReference>
<dbReference type="InterPro" id="IPR029062">
    <property type="entry name" value="Class_I_gatase-like"/>
</dbReference>
<dbReference type="CDD" id="cd03134">
    <property type="entry name" value="GATase1_PfpI_like"/>
    <property type="match status" value="1"/>
</dbReference>
<keyword evidence="3" id="KW-0315">Glutamine amidotransferase</keyword>
<dbReference type="InterPro" id="IPR002818">
    <property type="entry name" value="DJ-1/PfpI"/>
</dbReference>
<comment type="caution">
    <text evidence="3">The sequence shown here is derived from an EMBL/GenBank/DDBJ whole genome shotgun (WGS) entry which is preliminary data.</text>
</comment>
<organism evidence="3 4">
    <name type="scientific">Pararhizobium mangrovi</name>
    <dbReference type="NCBI Taxonomy" id="2590452"/>
    <lineage>
        <taxon>Bacteria</taxon>
        <taxon>Pseudomonadati</taxon>
        <taxon>Pseudomonadota</taxon>
        <taxon>Alphaproteobacteria</taxon>
        <taxon>Hyphomicrobiales</taxon>
        <taxon>Rhizobiaceae</taxon>
        <taxon>Rhizobium/Agrobacterium group</taxon>
        <taxon>Pararhizobium</taxon>
    </lineage>
</organism>
<proteinExistence type="inferred from homology"/>
<sequence>MSLSGRKIAILVAPRGTEDPEFAQPREAVQKAGGTVTVVGLESSTAKTVNGDLDPGESYSVDKTISDVSPNDFDGLVIPGGTVGADTIRANSDAVNFVRGFFEQKKPVGAICHAPWVLVEAGVLDGRTVTSFPSLQTDIRNAGGTWVDEECHCDEGLVTSRTPKDLDAFCSKIVEEFEEGKHPEQARSA</sequence>
<comment type="similarity">
    <text evidence="1">Belongs to the peptidase C56 family.</text>
</comment>
<feature type="domain" description="DJ-1/PfpI" evidence="2">
    <location>
        <begin position="6"/>
        <end position="176"/>
    </location>
</feature>
<evidence type="ECO:0000313" key="3">
    <source>
        <dbReference type="EMBL" id="TPW26439.1"/>
    </source>
</evidence>
<dbReference type="SUPFAM" id="SSF52317">
    <property type="entry name" value="Class I glutamine amidotransferase-like"/>
    <property type="match status" value="1"/>
</dbReference>
<dbReference type="NCBIfam" id="TIGR01382">
    <property type="entry name" value="PfpI"/>
    <property type="match status" value="1"/>
</dbReference>
<evidence type="ECO:0000313" key="4">
    <source>
        <dbReference type="Proteomes" id="UP000320314"/>
    </source>
</evidence>
<evidence type="ECO:0000259" key="2">
    <source>
        <dbReference type="Pfam" id="PF01965"/>
    </source>
</evidence>
<dbReference type="OrthoDB" id="9792284at2"/>
<accession>A0A506U1E4</accession>
<name>A0A506U1E4_9HYPH</name>
<evidence type="ECO:0000256" key="1">
    <source>
        <dbReference type="ARBA" id="ARBA00008542"/>
    </source>
</evidence>
<dbReference type="InterPro" id="IPR006286">
    <property type="entry name" value="C56_PfpI-like"/>
</dbReference>
<dbReference type="RefSeq" id="WP_141167823.1">
    <property type="nucleotide sequence ID" value="NZ_VHLH01000030.1"/>
</dbReference>
<dbReference type="GO" id="GO:0016740">
    <property type="term" value="F:transferase activity"/>
    <property type="evidence" value="ECO:0007669"/>
    <property type="project" value="UniProtKB-KW"/>
</dbReference>
<dbReference type="AlphaFoldDB" id="A0A506U1E4"/>
<gene>
    <name evidence="3" type="ORF">FJU11_14645</name>
</gene>
<dbReference type="Pfam" id="PF01965">
    <property type="entry name" value="DJ-1_PfpI"/>
    <property type="match status" value="1"/>
</dbReference>
<dbReference type="Gene3D" id="3.40.50.880">
    <property type="match status" value="1"/>
</dbReference>